<dbReference type="InterPro" id="IPR036821">
    <property type="entry name" value="Peptide_deformylase_sf"/>
</dbReference>
<dbReference type="KEGG" id="scyp:JYB88_03040"/>
<dbReference type="PANTHER" id="PTHR10458">
    <property type="entry name" value="PEPTIDE DEFORMYLASE"/>
    <property type="match status" value="1"/>
</dbReference>
<feature type="binding site" evidence="6">
    <location>
        <position position="155"/>
    </location>
    <ligand>
        <name>Fe cation</name>
        <dbReference type="ChEBI" id="CHEBI:24875"/>
    </ligand>
</feature>
<dbReference type="AlphaFoldDB" id="A0A974XNU8"/>
<dbReference type="PIRSF" id="PIRSF004749">
    <property type="entry name" value="Pep_def"/>
    <property type="match status" value="1"/>
</dbReference>
<comment type="catalytic activity">
    <reaction evidence="6">
        <text>N-terminal N-formyl-L-methionyl-[peptide] + H2O = N-terminal L-methionyl-[peptide] + formate</text>
        <dbReference type="Rhea" id="RHEA:24420"/>
        <dbReference type="Rhea" id="RHEA-COMP:10639"/>
        <dbReference type="Rhea" id="RHEA-COMP:10640"/>
        <dbReference type="ChEBI" id="CHEBI:15377"/>
        <dbReference type="ChEBI" id="CHEBI:15740"/>
        <dbReference type="ChEBI" id="CHEBI:49298"/>
        <dbReference type="ChEBI" id="CHEBI:64731"/>
        <dbReference type="EC" id="3.5.1.88"/>
    </reaction>
</comment>
<dbReference type="SUPFAM" id="SSF56420">
    <property type="entry name" value="Peptide deformylase"/>
    <property type="match status" value="1"/>
</dbReference>
<dbReference type="Gene3D" id="3.90.45.10">
    <property type="entry name" value="Peptide deformylase"/>
    <property type="match status" value="1"/>
</dbReference>
<dbReference type="GO" id="GO:0042586">
    <property type="term" value="F:peptide deformylase activity"/>
    <property type="evidence" value="ECO:0007669"/>
    <property type="project" value="UniProtKB-UniRule"/>
</dbReference>
<evidence type="ECO:0000256" key="2">
    <source>
        <dbReference type="ARBA" id="ARBA00022723"/>
    </source>
</evidence>
<dbReference type="EC" id="3.5.1.88" evidence="6"/>
<gene>
    <name evidence="6 7" type="primary">def</name>
    <name evidence="7" type="ORF">JYB88_03040</name>
</gene>
<keyword evidence="8" id="KW-1185">Reference proteome</keyword>
<feature type="active site" evidence="6">
    <location>
        <position position="152"/>
    </location>
</feature>
<accession>A0A974XNU8</accession>
<dbReference type="GO" id="GO:0046872">
    <property type="term" value="F:metal ion binding"/>
    <property type="evidence" value="ECO:0007669"/>
    <property type="project" value="UniProtKB-KW"/>
</dbReference>
<proteinExistence type="inferred from homology"/>
<dbReference type="InterPro" id="IPR023635">
    <property type="entry name" value="Peptide_deformylase"/>
</dbReference>
<name>A0A974XNU8_9GAMM</name>
<dbReference type="HAMAP" id="MF_00163">
    <property type="entry name" value="Pep_deformylase"/>
    <property type="match status" value="1"/>
</dbReference>
<dbReference type="NCBIfam" id="NF001159">
    <property type="entry name" value="PRK00150.1-3"/>
    <property type="match status" value="1"/>
</dbReference>
<dbReference type="RefSeq" id="WP_207325459.1">
    <property type="nucleotide sequence ID" value="NZ_CP071504.1"/>
</dbReference>
<evidence type="ECO:0000256" key="3">
    <source>
        <dbReference type="ARBA" id="ARBA00022801"/>
    </source>
</evidence>
<keyword evidence="2 6" id="KW-0479">Metal-binding</keyword>
<dbReference type="PANTHER" id="PTHR10458:SF21">
    <property type="entry name" value="PEPTIDE DEFORMYLASE"/>
    <property type="match status" value="1"/>
</dbReference>
<evidence type="ECO:0000256" key="1">
    <source>
        <dbReference type="ARBA" id="ARBA00010759"/>
    </source>
</evidence>
<evidence type="ECO:0000256" key="5">
    <source>
        <dbReference type="ARBA" id="ARBA00023004"/>
    </source>
</evidence>
<keyword evidence="3 6" id="KW-0378">Hydrolase</keyword>
<evidence type="ECO:0000313" key="7">
    <source>
        <dbReference type="EMBL" id="QSX30653.1"/>
    </source>
</evidence>
<evidence type="ECO:0000256" key="4">
    <source>
        <dbReference type="ARBA" id="ARBA00022917"/>
    </source>
</evidence>
<reference evidence="7 8" key="1">
    <citation type="submission" date="2021-03" db="EMBL/GenBank/DDBJ databases">
        <title>Novel species identification of genus Shewanella.</title>
        <authorList>
            <person name="Liu G."/>
            <person name="Zhang Q."/>
        </authorList>
    </citation>
    <scope>NUCLEOTIDE SEQUENCE [LARGE SCALE GENOMIC DNA]</scope>
    <source>
        <strain evidence="7 8">FJAT-53726</strain>
    </source>
</reference>
<keyword evidence="4 6" id="KW-0648">Protein biosynthesis</keyword>
<dbReference type="EMBL" id="CP071504">
    <property type="protein sequence ID" value="QSX30653.1"/>
    <property type="molecule type" value="Genomic_DNA"/>
</dbReference>
<protein>
    <recommendedName>
        <fullName evidence="6">Peptide deformylase</fullName>
        <shortName evidence="6">PDF</shortName>
        <ecNumber evidence="6">3.5.1.88</ecNumber>
    </recommendedName>
    <alternativeName>
        <fullName evidence="6">Polypeptide deformylase</fullName>
    </alternativeName>
</protein>
<feature type="binding site" evidence="6">
    <location>
        <position position="151"/>
    </location>
    <ligand>
        <name>Fe cation</name>
        <dbReference type="ChEBI" id="CHEBI:24875"/>
    </ligand>
</feature>
<dbReference type="Proteomes" id="UP000663281">
    <property type="component" value="Chromosome"/>
</dbReference>
<evidence type="ECO:0000256" key="6">
    <source>
        <dbReference type="HAMAP-Rule" id="MF_00163"/>
    </source>
</evidence>
<evidence type="ECO:0000313" key="8">
    <source>
        <dbReference type="Proteomes" id="UP000663281"/>
    </source>
</evidence>
<comment type="function">
    <text evidence="6">Removes the formyl group from the N-terminal Met of newly synthesized proteins. Requires at least a dipeptide for an efficient rate of reaction. N-terminal L-methionine is a prerequisite for activity but the enzyme has broad specificity at other positions.</text>
</comment>
<dbReference type="CDD" id="cd00487">
    <property type="entry name" value="Pep_deformylase"/>
    <property type="match status" value="1"/>
</dbReference>
<dbReference type="NCBIfam" id="TIGR00079">
    <property type="entry name" value="pept_deformyl"/>
    <property type="match status" value="1"/>
</dbReference>
<organism evidence="7 8">
    <name type="scientific">Shewanella cyperi</name>
    <dbReference type="NCBI Taxonomy" id="2814292"/>
    <lineage>
        <taxon>Bacteria</taxon>
        <taxon>Pseudomonadati</taxon>
        <taxon>Pseudomonadota</taxon>
        <taxon>Gammaproteobacteria</taxon>
        <taxon>Alteromonadales</taxon>
        <taxon>Shewanellaceae</taxon>
        <taxon>Shewanella</taxon>
    </lineage>
</organism>
<dbReference type="Pfam" id="PF01327">
    <property type="entry name" value="Pep_deformylase"/>
    <property type="match status" value="1"/>
</dbReference>
<keyword evidence="5 6" id="KW-0408">Iron</keyword>
<comment type="similarity">
    <text evidence="1 6">Belongs to the polypeptide deformylase family.</text>
</comment>
<dbReference type="PRINTS" id="PR01576">
    <property type="entry name" value="PDEFORMYLASE"/>
</dbReference>
<dbReference type="GO" id="GO:0006412">
    <property type="term" value="P:translation"/>
    <property type="evidence" value="ECO:0007669"/>
    <property type="project" value="UniProtKB-UniRule"/>
</dbReference>
<feature type="binding site" evidence="6">
    <location>
        <position position="109"/>
    </location>
    <ligand>
        <name>Fe cation</name>
        <dbReference type="ChEBI" id="CHEBI:24875"/>
    </ligand>
</feature>
<comment type="cofactor">
    <cofactor evidence="6">
        <name>Fe(2+)</name>
        <dbReference type="ChEBI" id="CHEBI:29033"/>
    </cofactor>
    <text evidence="6">Binds 1 Fe(2+) ion.</text>
</comment>
<sequence length="181" mass="20206">MPETAPTRPASDVAAIIQVGDPLLTRAALKVTRFDEGLKSLALTLLATMEQACGVGIAAPQIAESLALCIVASRPNIRYPDAPAMEPMVMANPEILTRSNEMLWGEEGCLSVPERRLQIRRHLWVDARWQDLDGNWQQQRLSGFIARVFQHELDHLHGITLLERCTMADQRDATIQQEDGR</sequence>